<reference evidence="3" key="1">
    <citation type="journal article" date="2021" name="IMA Fungus">
        <title>Genomic characterization of three marine fungi, including Emericellopsis atlantica sp. nov. with signatures of a generalist lifestyle and marine biomass degradation.</title>
        <authorList>
            <person name="Hagestad O.C."/>
            <person name="Hou L."/>
            <person name="Andersen J.H."/>
            <person name="Hansen E.H."/>
            <person name="Altermark B."/>
            <person name="Li C."/>
            <person name="Kuhnert E."/>
            <person name="Cox R.J."/>
            <person name="Crous P.W."/>
            <person name="Spatafora J.W."/>
            <person name="Lail K."/>
            <person name="Amirebrahimi M."/>
            <person name="Lipzen A."/>
            <person name="Pangilinan J."/>
            <person name="Andreopoulos W."/>
            <person name="Hayes R.D."/>
            <person name="Ng V."/>
            <person name="Grigoriev I.V."/>
            <person name="Jackson S.A."/>
            <person name="Sutton T.D.S."/>
            <person name="Dobson A.D.W."/>
            <person name="Rama T."/>
        </authorList>
    </citation>
    <scope>NUCLEOTIDE SEQUENCE</scope>
    <source>
        <strain evidence="3">TS7</strain>
    </source>
</reference>
<gene>
    <name evidence="3" type="ORF">F5Z01DRAFT_350647</name>
</gene>
<keyword evidence="2" id="KW-0472">Membrane</keyword>
<keyword evidence="4" id="KW-1185">Reference proteome</keyword>
<evidence type="ECO:0000313" key="4">
    <source>
        <dbReference type="Proteomes" id="UP000887229"/>
    </source>
</evidence>
<dbReference type="GeneID" id="70290161"/>
<name>A0A9P8CL52_9HYPO</name>
<proteinExistence type="predicted"/>
<dbReference type="OrthoDB" id="5154223at2759"/>
<dbReference type="EMBL" id="MU251275">
    <property type="protein sequence ID" value="KAG9250635.1"/>
    <property type="molecule type" value="Genomic_DNA"/>
</dbReference>
<sequence length="390" mass="42840">MSGLDKNDFERALKDIFQGESAKDKSLSQVRKCIKRHAQNPAISALVQSSSMEAVSKLAHGLLSSGAFETTPLPEIQSGKLSGSKPPAVNGCNGIETLLRPQTMVSPVPSSPPIVQTSSSINSTQGSGSKLSAEGKEREPLKAAQLAPPSDQDLDLSTALLEVDYSTQHRVLTCTQFLLEQACFDFAKRTFPSILEENGWDCAEALELNLMAKALSARPRGPSSSLKLKSKPIQGCIDIISEIRHAAVHRHRLSAKTLDQHLHTAVDLLEAFDDRGRLEQIKKLSDKIRFLLLQLDLDSNTIRSALSKEEVQIENQIRLLDQRKEALRFRAKTSLQRTQTAASLDLEEALYSAIPRTTAGATLKEGRCLLGAMITVIVFTAFLLWRMRDC</sequence>
<feature type="transmembrane region" description="Helical" evidence="2">
    <location>
        <begin position="369"/>
        <end position="385"/>
    </location>
</feature>
<evidence type="ECO:0000256" key="1">
    <source>
        <dbReference type="SAM" id="MobiDB-lite"/>
    </source>
</evidence>
<keyword evidence="2" id="KW-0812">Transmembrane</keyword>
<evidence type="ECO:0000313" key="3">
    <source>
        <dbReference type="EMBL" id="KAG9250635.1"/>
    </source>
</evidence>
<keyword evidence="2" id="KW-1133">Transmembrane helix</keyword>
<feature type="region of interest" description="Disordered" evidence="1">
    <location>
        <begin position="103"/>
        <end position="151"/>
    </location>
</feature>
<comment type="caution">
    <text evidence="3">The sequence shown here is derived from an EMBL/GenBank/DDBJ whole genome shotgun (WGS) entry which is preliminary data.</text>
</comment>
<dbReference type="Proteomes" id="UP000887229">
    <property type="component" value="Unassembled WGS sequence"/>
</dbReference>
<dbReference type="AlphaFoldDB" id="A0A9P8CL52"/>
<dbReference type="RefSeq" id="XP_046114559.1">
    <property type="nucleotide sequence ID" value="XM_046259258.1"/>
</dbReference>
<evidence type="ECO:0000256" key="2">
    <source>
        <dbReference type="SAM" id="Phobius"/>
    </source>
</evidence>
<protein>
    <submittedName>
        <fullName evidence="3">Uncharacterized protein</fullName>
    </submittedName>
</protein>
<organism evidence="3 4">
    <name type="scientific">Emericellopsis atlantica</name>
    <dbReference type="NCBI Taxonomy" id="2614577"/>
    <lineage>
        <taxon>Eukaryota</taxon>
        <taxon>Fungi</taxon>
        <taxon>Dikarya</taxon>
        <taxon>Ascomycota</taxon>
        <taxon>Pezizomycotina</taxon>
        <taxon>Sordariomycetes</taxon>
        <taxon>Hypocreomycetidae</taxon>
        <taxon>Hypocreales</taxon>
        <taxon>Bionectriaceae</taxon>
        <taxon>Emericellopsis</taxon>
    </lineage>
</organism>
<accession>A0A9P8CL52</accession>
<feature type="compositionally biased region" description="Low complexity" evidence="1">
    <location>
        <begin position="103"/>
        <end position="129"/>
    </location>
</feature>